<feature type="compositionally biased region" description="Polar residues" evidence="1">
    <location>
        <begin position="176"/>
        <end position="188"/>
    </location>
</feature>
<gene>
    <name evidence="2" type="ORF">ASPSYDRAFT_132390</name>
</gene>
<dbReference type="AlphaFoldDB" id="A0A1L9THA4"/>
<dbReference type="EMBL" id="KV878586">
    <property type="protein sequence ID" value="OJJ58782.1"/>
    <property type="molecule type" value="Genomic_DNA"/>
</dbReference>
<dbReference type="RefSeq" id="XP_040702588.1">
    <property type="nucleotide sequence ID" value="XM_040840604.1"/>
</dbReference>
<evidence type="ECO:0000256" key="1">
    <source>
        <dbReference type="SAM" id="MobiDB-lite"/>
    </source>
</evidence>
<evidence type="ECO:0000313" key="2">
    <source>
        <dbReference type="EMBL" id="OJJ58782.1"/>
    </source>
</evidence>
<proteinExistence type="predicted"/>
<dbReference type="VEuPathDB" id="FungiDB:ASPSYDRAFT_132390"/>
<dbReference type="Proteomes" id="UP000184356">
    <property type="component" value="Unassembled WGS sequence"/>
</dbReference>
<feature type="compositionally biased region" description="Polar residues" evidence="1">
    <location>
        <begin position="86"/>
        <end position="98"/>
    </location>
</feature>
<dbReference type="GeneID" id="63756677"/>
<protein>
    <recommendedName>
        <fullName evidence="4">Myb-like domain-containing protein</fullName>
    </recommendedName>
</protein>
<name>A0A1L9THA4_9EURO</name>
<organism evidence="2 3">
    <name type="scientific">Aspergillus sydowii CBS 593.65</name>
    <dbReference type="NCBI Taxonomy" id="1036612"/>
    <lineage>
        <taxon>Eukaryota</taxon>
        <taxon>Fungi</taxon>
        <taxon>Dikarya</taxon>
        <taxon>Ascomycota</taxon>
        <taxon>Pezizomycotina</taxon>
        <taxon>Eurotiomycetes</taxon>
        <taxon>Eurotiomycetidae</taxon>
        <taxon>Eurotiales</taxon>
        <taxon>Aspergillaceae</taxon>
        <taxon>Aspergillus</taxon>
        <taxon>Aspergillus subgen. Nidulantes</taxon>
    </lineage>
</organism>
<feature type="region of interest" description="Disordered" evidence="1">
    <location>
        <begin position="74"/>
        <end position="113"/>
    </location>
</feature>
<feature type="region of interest" description="Disordered" evidence="1">
    <location>
        <begin position="225"/>
        <end position="245"/>
    </location>
</feature>
<evidence type="ECO:0000313" key="3">
    <source>
        <dbReference type="Proteomes" id="UP000184356"/>
    </source>
</evidence>
<accession>A0A1L9THA4</accession>
<sequence>MVKKAAGQRPKRRNIVRWDENLDELLLLTIQSVCNAKSVKIPWAEVAATMGHHTTEGAITQHLAKLRVRRIQADKEVPPPLKRGSVVSNSNLLKISNTKTRKGNGQVDNDDSLDEEWVENRSLSRRRASTKRKMPRVNYAELQDAGYEEDSDDSSEELVASGANFLELPNDKQQEATRTPTPPSTSKIVSYKCPKTFLAGLGKTPKEGAFKATLPKIPTLKPESALKQEAAVKPEPTTPSRGVYDTFPNDVFVNQTNLPMGFSSPFSNDGPTHSGFAAHVDFPIHVPAAQSSVDANTMYIPTGNPAIDLPPIGDIYSDPFVSEPFTMAGSFPSLQGYQQEQPLFPNHGFQEMLGEYLIQPEESEWYCAQQE</sequence>
<dbReference type="OrthoDB" id="3903267at2759"/>
<dbReference type="STRING" id="1036612.A0A1L9THA4"/>
<keyword evidence="3" id="KW-1185">Reference proteome</keyword>
<evidence type="ECO:0008006" key="4">
    <source>
        <dbReference type="Google" id="ProtNLM"/>
    </source>
</evidence>
<feature type="region of interest" description="Disordered" evidence="1">
    <location>
        <begin position="166"/>
        <end position="188"/>
    </location>
</feature>
<reference evidence="3" key="1">
    <citation type="journal article" date="2017" name="Genome Biol.">
        <title>Comparative genomics reveals high biological diversity and specific adaptations in the industrially and medically important fungal genus Aspergillus.</title>
        <authorList>
            <person name="de Vries R.P."/>
            <person name="Riley R."/>
            <person name="Wiebenga A."/>
            <person name="Aguilar-Osorio G."/>
            <person name="Amillis S."/>
            <person name="Uchima C.A."/>
            <person name="Anderluh G."/>
            <person name="Asadollahi M."/>
            <person name="Askin M."/>
            <person name="Barry K."/>
            <person name="Battaglia E."/>
            <person name="Bayram O."/>
            <person name="Benocci T."/>
            <person name="Braus-Stromeyer S.A."/>
            <person name="Caldana C."/>
            <person name="Canovas D."/>
            <person name="Cerqueira G.C."/>
            <person name="Chen F."/>
            <person name="Chen W."/>
            <person name="Choi C."/>
            <person name="Clum A."/>
            <person name="Dos Santos R.A."/>
            <person name="Damasio A.R."/>
            <person name="Diallinas G."/>
            <person name="Emri T."/>
            <person name="Fekete E."/>
            <person name="Flipphi M."/>
            <person name="Freyberg S."/>
            <person name="Gallo A."/>
            <person name="Gournas C."/>
            <person name="Habgood R."/>
            <person name="Hainaut M."/>
            <person name="Harispe M.L."/>
            <person name="Henrissat B."/>
            <person name="Hilden K.S."/>
            <person name="Hope R."/>
            <person name="Hossain A."/>
            <person name="Karabika E."/>
            <person name="Karaffa L."/>
            <person name="Karanyi Z."/>
            <person name="Krasevec N."/>
            <person name="Kuo A."/>
            <person name="Kusch H."/>
            <person name="LaButti K."/>
            <person name="Lagendijk E.L."/>
            <person name="Lapidus A."/>
            <person name="Levasseur A."/>
            <person name="Lindquist E."/>
            <person name="Lipzen A."/>
            <person name="Logrieco A.F."/>
            <person name="MacCabe A."/>
            <person name="Maekelae M.R."/>
            <person name="Malavazi I."/>
            <person name="Melin P."/>
            <person name="Meyer V."/>
            <person name="Mielnichuk N."/>
            <person name="Miskei M."/>
            <person name="Molnar A.P."/>
            <person name="Mule G."/>
            <person name="Ngan C.Y."/>
            <person name="Orejas M."/>
            <person name="Orosz E."/>
            <person name="Ouedraogo J.P."/>
            <person name="Overkamp K.M."/>
            <person name="Park H.-S."/>
            <person name="Perrone G."/>
            <person name="Piumi F."/>
            <person name="Punt P.J."/>
            <person name="Ram A.F."/>
            <person name="Ramon A."/>
            <person name="Rauscher S."/>
            <person name="Record E."/>
            <person name="Riano-Pachon D.M."/>
            <person name="Robert V."/>
            <person name="Roehrig J."/>
            <person name="Ruller R."/>
            <person name="Salamov A."/>
            <person name="Salih N.S."/>
            <person name="Samson R.A."/>
            <person name="Sandor E."/>
            <person name="Sanguinetti M."/>
            <person name="Schuetze T."/>
            <person name="Sepcic K."/>
            <person name="Shelest E."/>
            <person name="Sherlock G."/>
            <person name="Sophianopoulou V."/>
            <person name="Squina F.M."/>
            <person name="Sun H."/>
            <person name="Susca A."/>
            <person name="Todd R.B."/>
            <person name="Tsang A."/>
            <person name="Unkles S.E."/>
            <person name="van de Wiele N."/>
            <person name="van Rossen-Uffink D."/>
            <person name="Oliveira J.V."/>
            <person name="Vesth T.C."/>
            <person name="Visser J."/>
            <person name="Yu J.-H."/>
            <person name="Zhou M."/>
            <person name="Andersen M.R."/>
            <person name="Archer D.B."/>
            <person name="Baker S.E."/>
            <person name="Benoit I."/>
            <person name="Brakhage A.A."/>
            <person name="Braus G.H."/>
            <person name="Fischer R."/>
            <person name="Frisvad J.C."/>
            <person name="Goldman G.H."/>
            <person name="Houbraken J."/>
            <person name="Oakley B."/>
            <person name="Pocsi I."/>
            <person name="Scazzocchio C."/>
            <person name="Seiboth B."/>
            <person name="vanKuyk P.A."/>
            <person name="Wortman J."/>
            <person name="Dyer P.S."/>
            <person name="Grigoriev I.V."/>
        </authorList>
    </citation>
    <scope>NUCLEOTIDE SEQUENCE [LARGE SCALE GENOMIC DNA]</scope>
    <source>
        <strain evidence="3">CBS 593.65</strain>
    </source>
</reference>